<evidence type="ECO:0000259" key="2">
    <source>
        <dbReference type="Pfam" id="PF04738"/>
    </source>
</evidence>
<evidence type="ECO:0000313" key="3">
    <source>
        <dbReference type="EMBL" id="NJQ17782.1"/>
    </source>
</evidence>
<gene>
    <name evidence="3" type="ORF">HCN52_23315</name>
</gene>
<comment type="caution">
    <text evidence="3">The sequence shown here is derived from an EMBL/GenBank/DDBJ whole genome shotgun (WGS) entry which is preliminary data.</text>
</comment>
<dbReference type="EMBL" id="JAAVJC010000408">
    <property type="protein sequence ID" value="NJQ17782.1"/>
    <property type="molecule type" value="Genomic_DNA"/>
</dbReference>
<dbReference type="InterPro" id="IPR006827">
    <property type="entry name" value="Lant_deHydtase_N"/>
</dbReference>
<feature type="non-terminal residue" evidence="3">
    <location>
        <position position="1"/>
    </location>
</feature>
<accession>A0ABX1CKY3</accession>
<proteinExistence type="predicted"/>
<dbReference type="Proteomes" id="UP000727056">
    <property type="component" value="Unassembled WGS sequence"/>
</dbReference>
<organism evidence="3 4">
    <name type="scientific">Streptomyces bohaiensis</name>
    <dbReference type="NCBI Taxonomy" id="1431344"/>
    <lineage>
        <taxon>Bacteria</taxon>
        <taxon>Bacillati</taxon>
        <taxon>Actinomycetota</taxon>
        <taxon>Actinomycetes</taxon>
        <taxon>Kitasatosporales</taxon>
        <taxon>Streptomycetaceae</taxon>
        <taxon>Streptomyces</taxon>
    </lineage>
</organism>
<feature type="domain" description="Lantibiotic dehydratase N-terminal" evidence="2">
    <location>
        <begin position="32"/>
        <end position="369"/>
    </location>
</feature>
<evidence type="ECO:0000256" key="1">
    <source>
        <dbReference type="SAM" id="MobiDB-lite"/>
    </source>
</evidence>
<dbReference type="Pfam" id="PF04738">
    <property type="entry name" value="Lant_dehydr_N"/>
    <property type="match status" value="1"/>
</dbReference>
<feature type="region of interest" description="Disordered" evidence="1">
    <location>
        <begin position="1"/>
        <end position="26"/>
    </location>
</feature>
<name>A0ABX1CKY3_9ACTN</name>
<sequence>QRPHVVHQVEGGEQRDPGGEVVQLRPPLRGGDEDLRYAMTLVAPDAARGAQRYAAAVAEAPEKLTARLRKSERGLVQYVTRAMVRTSPMARFTAVGLAVPVADGPPPDAPEYGTPVPRTGLDRVMLDHVLGGVHSAEAAFGPDILVQHPPTSERGPDGKLYFLRATDRGDAQRLSVDTKGPVGLLLDATAMGPRRFADVVADFQARAGCTTGQAEAAVGGAVRAGFLTTRVLPEDGGADLAELLDAPQGPRSGPAADLLREIAATVPGLHAVPAEERPASLERLRRSLAELSIAARRPSQIVVGEDTALPSVRVATAKWRPQLDDLSAGVALLSAFDLMHDVRALLVAGFVDRFGAGADVSLTEHADALVQEMYRRGLSIGEGVLPGSLGPADGSLDRLYTLREQVADAVHADLTRAAERGEDVVWTAERATELVAGLPDRFRRDPLSYGVLVQATDGRLVFNNAYAGHGMLHGRFLAADRTLGGGALPHLARRVTEQYAYDGARVVEDLGLHRLNVNAHPPVLAEGLRPDDWYALRLVHDPETDSLGIRDAEGRPLRVLTLGTGHPEMYPPPLRLANWLTAAGELRENLVGRWHDAAGWDGRATRACPRFSVGSALLSRRRWYGGEELDAAVAAGPADHDRLLALAHWRARHGVPHEVVMKSADDGYPRSADAMREVAAGDAAGRPPGEEDRSGTNRGKPQYVDLASALSVGVLPRMRNRQDAGYLEEALPGVTAGPHAMEWVVEIGRGPGGPFQYGGKA</sequence>
<dbReference type="RefSeq" id="WP_168090411.1">
    <property type="nucleotide sequence ID" value="NZ_JAAVJC010000408.1"/>
</dbReference>
<reference evidence="3 4" key="1">
    <citation type="submission" date="2020-03" db="EMBL/GenBank/DDBJ databases">
        <title>Draft genome of Streptomyces sp. ventii, isolated from the Axial Seamount in the Pacific Ocean, and resequencing of the two type strains Streptomyces lonarensis strain NCL 716 and Streptomyces bohaiensis strain 11A07.</title>
        <authorList>
            <person name="Loughran R.M."/>
            <person name="Pfannmuller K.M."/>
            <person name="Wasson B.J."/>
            <person name="Deadmond M.C."/>
            <person name="Paddock B.E."/>
            <person name="Koyack M.J."/>
            <person name="Gallegos D.A."/>
            <person name="Mitchell E.A."/>
            <person name="Ushijima B."/>
            <person name="Saw J.H."/>
            <person name="Mcphail K.L."/>
            <person name="Videau P."/>
        </authorList>
    </citation>
    <scope>NUCLEOTIDE SEQUENCE [LARGE SCALE GENOMIC DNA]</scope>
    <source>
        <strain evidence="3 4">11A07</strain>
    </source>
</reference>
<feature type="region of interest" description="Disordered" evidence="1">
    <location>
        <begin position="680"/>
        <end position="701"/>
    </location>
</feature>
<protein>
    <recommendedName>
        <fullName evidence="2">Lantibiotic dehydratase N-terminal domain-containing protein</fullName>
    </recommendedName>
</protein>
<evidence type="ECO:0000313" key="4">
    <source>
        <dbReference type="Proteomes" id="UP000727056"/>
    </source>
</evidence>
<keyword evidence="4" id="KW-1185">Reference proteome</keyword>